<sequence>MNNIKNVCTCLIQYVSKLHYLILLGCGLLPCTAFGDNWGKESVNDITLPRHEKLSYRPTITFCIERDESTGKFQAFNANQARFNRVWMEQNNAKHGSDASKALIKMGIKALYKSFHNRSAGAKRFLPDEEGRVAVSQFTEYDADYKVHLSSDSITLGLALAF</sequence>
<accession>A0ABS6VTN5</accession>
<dbReference type="EMBL" id="JAHWDQ010000003">
    <property type="protein sequence ID" value="MBW2941683.1"/>
    <property type="molecule type" value="Genomic_DNA"/>
</dbReference>
<reference evidence="1" key="1">
    <citation type="submission" date="2021-07" db="EMBL/GenBank/DDBJ databases">
        <title>Zhongshania sp. CAU 1632 isolated from seawater.</title>
        <authorList>
            <person name="Kim W."/>
        </authorList>
    </citation>
    <scope>NUCLEOTIDE SEQUENCE</scope>
    <source>
        <strain evidence="1">CAU 1632</strain>
    </source>
</reference>
<proteinExistence type="predicted"/>
<protein>
    <submittedName>
        <fullName evidence="1">Uncharacterized protein</fullName>
    </submittedName>
</protein>
<gene>
    <name evidence="1" type="ORF">KXJ70_12875</name>
</gene>
<organism evidence="1 2">
    <name type="scientific">Zhongshania aquimaris</name>
    <dbReference type="NCBI Taxonomy" id="2857107"/>
    <lineage>
        <taxon>Bacteria</taxon>
        <taxon>Pseudomonadati</taxon>
        <taxon>Pseudomonadota</taxon>
        <taxon>Gammaproteobacteria</taxon>
        <taxon>Cellvibrionales</taxon>
        <taxon>Spongiibacteraceae</taxon>
        <taxon>Zhongshania</taxon>
    </lineage>
</organism>
<dbReference type="Proteomes" id="UP001166291">
    <property type="component" value="Unassembled WGS sequence"/>
</dbReference>
<comment type="caution">
    <text evidence="1">The sequence shown here is derived from an EMBL/GenBank/DDBJ whole genome shotgun (WGS) entry which is preliminary data.</text>
</comment>
<evidence type="ECO:0000313" key="2">
    <source>
        <dbReference type="Proteomes" id="UP001166291"/>
    </source>
</evidence>
<evidence type="ECO:0000313" key="1">
    <source>
        <dbReference type="EMBL" id="MBW2941683.1"/>
    </source>
</evidence>
<dbReference type="RefSeq" id="WP_219043916.1">
    <property type="nucleotide sequence ID" value="NZ_JAHWDQ010000003.1"/>
</dbReference>
<name>A0ABS6VTN5_9GAMM</name>
<keyword evidence="2" id="KW-1185">Reference proteome</keyword>